<comment type="caution">
    <text evidence="2">The sequence shown here is derived from an EMBL/GenBank/DDBJ whole genome shotgun (WGS) entry which is preliminary data.</text>
</comment>
<dbReference type="EMBL" id="JACHIL010000002">
    <property type="protein sequence ID" value="MBB5090626.1"/>
    <property type="molecule type" value="Genomic_DNA"/>
</dbReference>
<name>A0A7W8AJW8_9HYPH</name>
<evidence type="ECO:0000313" key="2">
    <source>
        <dbReference type="EMBL" id="MBB5090626.1"/>
    </source>
</evidence>
<gene>
    <name evidence="2" type="ORF">HNQ68_001150</name>
</gene>
<accession>A0A7W8AJW8</accession>
<organism evidence="2 3">
    <name type="scientific">Pseudochrobactrum saccharolyticum</name>
    <dbReference type="NCBI Taxonomy" id="354352"/>
    <lineage>
        <taxon>Bacteria</taxon>
        <taxon>Pseudomonadati</taxon>
        <taxon>Pseudomonadota</taxon>
        <taxon>Alphaproteobacteria</taxon>
        <taxon>Hyphomicrobiales</taxon>
        <taxon>Brucellaceae</taxon>
        <taxon>Pseudochrobactrum</taxon>
    </lineage>
</organism>
<keyword evidence="1" id="KW-0472">Membrane</keyword>
<dbReference type="AlphaFoldDB" id="A0A7W8AJW8"/>
<proteinExistence type="predicted"/>
<feature type="transmembrane region" description="Helical" evidence="1">
    <location>
        <begin position="6"/>
        <end position="25"/>
    </location>
</feature>
<reference evidence="2 3" key="1">
    <citation type="submission" date="2020-08" db="EMBL/GenBank/DDBJ databases">
        <title>Genomic Encyclopedia of Type Strains, Phase IV (KMG-IV): sequencing the most valuable type-strain genomes for metagenomic binning, comparative biology and taxonomic classification.</title>
        <authorList>
            <person name="Goeker M."/>
        </authorList>
    </citation>
    <scope>NUCLEOTIDE SEQUENCE [LARGE SCALE GENOMIC DNA]</scope>
    <source>
        <strain evidence="2 3">DSM 25620</strain>
    </source>
</reference>
<evidence type="ECO:0000313" key="3">
    <source>
        <dbReference type="Proteomes" id="UP000531231"/>
    </source>
</evidence>
<keyword evidence="1" id="KW-1133">Transmembrane helix</keyword>
<keyword evidence="1" id="KW-0812">Transmembrane</keyword>
<keyword evidence="2" id="KW-0449">Lipoprotein</keyword>
<evidence type="ECO:0000256" key="1">
    <source>
        <dbReference type="SAM" id="Phobius"/>
    </source>
</evidence>
<keyword evidence="3" id="KW-1185">Reference proteome</keyword>
<dbReference type="RefSeq" id="WP_151159333.1">
    <property type="nucleotide sequence ID" value="NZ_JACHIL010000002.1"/>
</dbReference>
<dbReference type="Proteomes" id="UP000531231">
    <property type="component" value="Unassembled WGS sequence"/>
</dbReference>
<protein>
    <submittedName>
        <fullName evidence="2">Outer membrane lipoprotein SlyB</fullName>
    </submittedName>
</protein>
<sequence>MKISLQHIIGAVIGGAVSGLFFYALGQHDGKQDAALKAAQAVTQAIQNRAGINETINNMDSVALCAELGGVRDQCEQLRGMAEDQP</sequence>